<evidence type="ECO:0000256" key="11">
    <source>
        <dbReference type="HAMAP-Rule" id="MF_00133"/>
    </source>
</evidence>
<evidence type="ECO:0000256" key="6">
    <source>
        <dbReference type="ARBA" id="ARBA00022822"/>
    </source>
</evidence>
<dbReference type="PROSITE" id="PS00168">
    <property type="entry name" value="TRP_SYNTHASE_BETA"/>
    <property type="match status" value="1"/>
</dbReference>
<dbReference type="EC" id="4.2.1.20" evidence="11"/>
<protein>
    <recommendedName>
        <fullName evidence="11">Tryptophan synthase beta chain</fullName>
        <ecNumber evidence="11">4.2.1.20</ecNumber>
    </recommendedName>
</protein>
<feature type="domain" description="Tryptophan synthase beta chain-like PALP" evidence="12">
    <location>
        <begin position="66"/>
        <end position="390"/>
    </location>
</feature>
<dbReference type="EMBL" id="CP121682">
    <property type="protein sequence ID" value="WGD43533.1"/>
    <property type="molecule type" value="Genomic_DNA"/>
</dbReference>
<evidence type="ECO:0000256" key="1">
    <source>
        <dbReference type="ARBA" id="ARBA00001933"/>
    </source>
</evidence>
<evidence type="ECO:0000256" key="3">
    <source>
        <dbReference type="ARBA" id="ARBA00009982"/>
    </source>
</evidence>
<dbReference type="GO" id="GO:0004834">
    <property type="term" value="F:tryptophan synthase activity"/>
    <property type="evidence" value="ECO:0007669"/>
    <property type="project" value="UniProtKB-EC"/>
</dbReference>
<evidence type="ECO:0000259" key="12">
    <source>
        <dbReference type="Pfam" id="PF00291"/>
    </source>
</evidence>
<keyword evidence="7 11" id="KW-0663">Pyridoxal phosphate</keyword>
<dbReference type="SUPFAM" id="SSF53686">
    <property type="entry name" value="Tryptophan synthase beta subunit-like PLP-dependent enzymes"/>
    <property type="match status" value="1"/>
</dbReference>
<comment type="pathway">
    <text evidence="2 11">Amino-acid biosynthesis; L-tryptophan biosynthesis; L-tryptophan from chorismate: step 5/5.</text>
</comment>
<name>A0ABY8K757_9ACTN</name>
<keyword evidence="5 11" id="KW-0028">Amino-acid biosynthesis</keyword>
<feature type="modified residue" description="N6-(pyridoxal phosphate)lysine" evidence="11">
    <location>
        <position position="100"/>
    </location>
</feature>
<dbReference type="CDD" id="cd06446">
    <property type="entry name" value="Trp-synth_B"/>
    <property type="match status" value="1"/>
</dbReference>
<evidence type="ECO:0000256" key="8">
    <source>
        <dbReference type="ARBA" id="ARBA00023141"/>
    </source>
</evidence>
<evidence type="ECO:0000313" key="13">
    <source>
        <dbReference type="EMBL" id="WGD43533.1"/>
    </source>
</evidence>
<keyword evidence="14" id="KW-1185">Reference proteome</keyword>
<evidence type="ECO:0000256" key="4">
    <source>
        <dbReference type="ARBA" id="ARBA00011270"/>
    </source>
</evidence>
<dbReference type="InterPro" id="IPR006654">
    <property type="entry name" value="Trp_synth_beta"/>
</dbReference>
<evidence type="ECO:0000256" key="2">
    <source>
        <dbReference type="ARBA" id="ARBA00004733"/>
    </source>
</evidence>
<comment type="subunit">
    <text evidence="4 11">Tetramer of two alpha and two beta chains.</text>
</comment>
<evidence type="ECO:0000256" key="5">
    <source>
        <dbReference type="ARBA" id="ARBA00022605"/>
    </source>
</evidence>
<dbReference type="Proteomes" id="UP001216440">
    <property type="component" value="Chromosome"/>
</dbReference>
<comment type="cofactor">
    <cofactor evidence="1 11">
        <name>pyridoxal 5'-phosphate</name>
        <dbReference type="ChEBI" id="CHEBI:597326"/>
    </cofactor>
</comment>
<dbReference type="PANTHER" id="PTHR48077">
    <property type="entry name" value="TRYPTOPHAN SYNTHASE-RELATED"/>
    <property type="match status" value="1"/>
</dbReference>
<evidence type="ECO:0000313" key="14">
    <source>
        <dbReference type="Proteomes" id="UP001216440"/>
    </source>
</evidence>
<gene>
    <name evidence="11 13" type="primary">trpB</name>
    <name evidence="13" type="ORF">PYS65_27260</name>
</gene>
<keyword evidence="8 11" id="KW-0057">Aromatic amino acid biosynthesis</keyword>
<dbReference type="PIRSF" id="PIRSF001413">
    <property type="entry name" value="Trp_syn_beta"/>
    <property type="match status" value="1"/>
</dbReference>
<reference evidence="13 14" key="1">
    <citation type="submission" date="2023-03" db="EMBL/GenBank/DDBJ databases">
        <authorList>
            <person name="Mo P."/>
        </authorList>
    </citation>
    <scope>NUCLEOTIDE SEQUENCE [LARGE SCALE GENOMIC DNA]</scope>
    <source>
        <strain evidence="13 14">HUAS 5</strain>
    </source>
</reference>
<dbReference type="HAMAP" id="MF_00133">
    <property type="entry name" value="Trp_synth_beta"/>
    <property type="match status" value="1"/>
</dbReference>
<dbReference type="InterPro" id="IPR023026">
    <property type="entry name" value="Trp_synth_beta/beta-like"/>
</dbReference>
<evidence type="ECO:0000256" key="7">
    <source>
        <dbReference type="ARBA" id="ARBA00022898"/>
    </source>
</evidence>
<dbReference type="InterPro" id="IPR036052">
    <property type="entry name" value="TrpB-like_PALP_sf"/>
</dbReference>
<accession>A0ABY8K757</accession>
<keyword evidence="6 11" id="KW-0822">Tryptophan biosynthesis</keyword>
<dbReference type="RefSeq" id="WP_279336583.1">
    <property type="nucleotide sequence ID" value="NZ_CP121682.1"/>
</dbReference>
<comment type="function">
    <text evidence="11">The beta subunit is responsible for the synthesis of L-tryptophan from indole and L-serine.</text>
</comment>
<comment type="similarity">
    <text evidence="3 11">Belongs to the TrpB family.</text>
</comment>
<comment type="catalytic activity">
    <reaction evidence="10 11">
        <text>(1S,2R)-1-C-(indol-3-yl)glycerol 3-phosphate + L-serine = D-glyceraldehyde 3-phosphate + L-tryptophan + H2O</text>
        <dbReference type="Rhea" id="RHEA:10532"/>
        <dbReference type="ChEBI" id="CHEBI:15377"/>
        <dbReference type="ChEBI" id="CHEBI:33384"/>
        <dbReference type="ChEBI" id="CHEBI:57912"/>
        <dbReference type="ChEBI" id="CHEBI:58866"/>
        <dbReference type="ChEBI" id="CHEBI:59776"/>
        <dbReference type="EC" id="4.2.1.20"/>
    </reaction>
</comment>
<keyword evidence="9 11" id="KW-0456">Lyase</keyword>
<organism evidence="13 14">
    <name type="scientific">Streptomyces cathayae</name>
    <dbReference type="NCBI Taxonomy" id="3031124"/>
    <lineage>
        <taxon>Bacteria</taxon>
        <taxon>Bacillati</taxon>
        <taxon>Actinomycetota</taxon>
        <taxon>Actinomycetes</taxon>
        <taxon>Kitasatosporales</taxon>
        <taxon>Streptomycetaceae</taxon>
        <taxon>Streptomyces</taxon>
    </lineage>
</organism>
<dbReference type="Gene3D" id="3.40.50.1100">
    <property type="match status" value="2"/>
</dbReference>
<dbReference type="PANTHER" id="PTHR48077:SF3">
    <property type="entry name" value="TRYPTOPHAN SYNTHASE"/>
    <property type="match status" value="1"/>
</dbReference>
<dbReference type="InterPro" id="IPR001926">
    <property type="entry name" value="TrpB-like_PALP"/>
</dbReference>
<evidence type="ECO:0000256" key="9">
    <source>
        <dbReference type="ARBA" id="ARBA00023239"/>
    </source>
</evidence>
<sequence>MSSQFFIPDPEGRTPSAEGYFGAFGGKFIPEALVAAVDEVAVEYDKAKTDPEFARELDDLLMNYTGRPSALTEVPRFAEHAGGARVFLKREDLNHTGSHKINNVLGQALLTRRMGKTRVIAETGAGQHGVATATACALFGLDCTVYMGEIDTRRQALNVARMRMLGAEVIAVKSGSRTLKDAINEAFRDWVANVDTTHYLFGTVAGPHPFPGLVRDFHRVIGVETRRQLLERAGRLPDAAVACVGGGSNAIGLFHAFIPDASVRLIGCEPAGRGIESGEHAATLTAGEPGILHGSRSYVLQDDEGQITEPYSISAGLDYPGIGPEHAYLKDSGRGEYRAVTDDAAMQALRLLSRTEGIIPAIESAHALAGALEVGRELGRDGLIVVNLSGRGDKDMDTAARYFGLYDTDPAATTATTDGTVAADADADAAEIERDAK</sequence>
<proteinExistence type="inferred from homology"/>
<dbReference type="Pfam" id="PF00291">
    <property type="entry name" value="PALP"/>
    <property type="match status" value="1"/>
</dbReference>
<evidence type="ECO:0000256" key="10">
    <source>
        <dbReference type="ARBA" id="ARBA00049047"/>
    </source>
</evidence>
<dbReference type="NCBIfam" id="TIGR00263">
    <property type="entry name" value="trpB"/>
    <property type="match status" value="1"/>
</dbReference>
<dbReference type="InterPro" id="IPR006653">
    <property type="entry name" value="Trp_synth_b_CS"/>
</dbReference>